<dbReference type="PANTHER" id="PTHR42673">
    <property type="entry name" value="MALEYLACETOACETATE ISOMERASE"/>
    <property type="match status" value="1"/>
</dbReference>
<dbReference type="EMBL" id="CP000774">
    <property type="protein sequence ID" value="ABS61864.1"/>
    <property type="molecule type" value="Genomic_DNA"/>
</dbReference>
<dbReference type="GO" id="GO:0006749">
    <property type="term" value="P:glutathione metabolic process"/>
    <property type="evidence" value="ECO:0007669"/>
    <property type="project" value="TreeGrafter"/>
</dbReference>
<evidence type="ECO:0000259" key="1">
    <source>
        <dbReference type="Pfam" id="PF13409"/>
    </source>
</evidence>
<dbReference type="Proteomes" id="UP000006377">
    <property type="component" value="Chromosome"/>
</dbReference>
<keyword evidence="3" id="KW-1185">Reference proteome</keyword>
<dbReference type="SUPFAM" id="SSF47616">
    <property type="entry name" value="GST C-terminal domain-like"/>
    <property type="match status" value="1"/>
</dbReference>
<name>A7HPN1_PARL1</name>
<dbReference type="Gene3D" id="3.40.30.10">
    <property type="entry name" value="Glutaredoxin"/>
    <property type="match status" value="1"/>
</dbReference>
<dbReference type="eggNOG" id="COG0625">
    <property type="taxonomic scope" value="Bacteria"/>
</dbReference>
<keyword evidence="2" id="KW-0808">Transferase</keyword>
<evidence type="ECO:0000313" key="3">
    <source>
        <dbReference type="Proteomes" id="UP000006377"/>
    </source>
</evidence>
<dbReference type="Pfam" id="PF13409">
    <property type="entry name" value="GST_N_2"/>
    <property type="match status" value="1"/>
</dbReference>
<dbReference type="InterPro" id="IPR036249">
    <property type="entry name" value="Thioredoxin-like_sf"/>
</dbReference>
<dbReference type="OrthoDB" id="9799538at2"/>
<dbReference type="GO" id="GO:0004364">
    <property type="term" value="F:glutathione transferase activity"/>
    <property type="evidence" value="ECO:0007669"/>
    <property type="project" value="TreeGrafter"/>
</dbReference>
<dbReference type="HOGENOM" id="CLU_070658_0_0_5"/>
<dbReference type="CDD" id="cd03043">
    <property type="entry name" value="GST_N_1"/>
    <property type="match status" value="1"/>
</dbReference>
<dbReference type="PANTHER" id="PTHR42673:SF4">
    <property type="entry name" value="MALEYLACETOACETATE ISOMERASE"/>
    <property type="match status" value="1"/>
</dbReference>
<dbReference type="InterPro" id="IPR004045">
    <property type="entry name" value="Glutathione_S-Trfase_N"/>
</dbReference>
<proteinExistence type="predicted"/>
<dbReference type="CDD" id="cd03194">
    <property type="entry name" value="GST_C_3"/>
    <property type="match status" value="1"/>
</dbReference>
<dbReference type="GO" id="GO:0016034">
    <property type="term" value="F:maleylacetoacetate isomerase activity"/>
    <property type="evidence" value="ECO:0007669"/>
    <property type="project" value="TreeGrafter"/>
</dbReference>
<dbReference type="SUPFAM" id="SSF52833">
    <property type="entry name" value="Thioredoxin-like"/>
    <property type="match status" value="1"/>
</dbReference>
<dbReference type="RefSeq" id="WP_011995155.1">
    <property type="nucleotide sequence ID" value="NC_009719.1"/>
</dbReference>
<dbReference type="STRING" id="402881.Plav_0241"/>
<dbReference type="GO" id="GO:0006559">
    <property type="term" value="P:L-phenylalanine catabolic process"/>
    <property type="evidence" value="ECO:0007669"/>
    <property type="project" value="TreeGrafter"/>
</dbReference>
<dbReference type="KEGG" id="pla:Plav_0241"/>
<dbReference type="AlphaFoldDB" id="A7HPN1"/>
<protein>
    <submittedName>
        <fullName evidence="2">Glutathione S-transferase, N-terminal domain protein</fullName>
    </submittedName>
</protein>
<organism evidence="2 3">
    <name type="scientific">Parvibaculum lavamentivorans (strain DS-1 / DSM 13023 / NCIMB 13966)</name>
    <dbReference type="NCBI Taxonomy" id="402881"/>
    <lineage>
        <taxon>Bacteria</taxon>
        <taxon>Pseudomonadati</taxon>
        <taxon>Pseudomonadota</taxon>
        <taxon>Alphaproteobacteria</taxon>
        <taxon>Hyphomicrobiales</taxon>
        <taxon>Parvibaculaceae</taxon>
        <taxon>Parvibaculum</taxon>
    </lineage>
</organism>
<dbReference type="Gene3D" id="1.20.1050.10">
    <property type="match status" value="1"/>
</dbReference>
<gene>
    <name evidence="2" type="ordered locus">Plav_0241</name>
</gene>
<reference evidence="2 3" key="1">
    <citation type="journal article" date="2011" name="Stand. Genomic Sci.">
        <title>Complete genome sequence of Parvibaculum lavamentivorans type strain (DS-1(T)).</title>
        <authorList>
            <person name="Schleheck D."/>
            <person name="Weiss M."/>
            <person name="Pitluck S."/>
            <person name="Bruce D."/>
            <person name="Land M.L."/>
            <person name="Han S."/>
            <person name="Saunders E."/>
            <person name="Tapia R."/>
            <person name="Detter C."/>
            <person name="Brettin T."/>
            <person name="Han J."/>
            <person name="Woyke T."/>
            <person name="Goodwin L."/>
            <person name="Pennacchio L."/>
            <person name="Nolan M."/>
            <person name="Cook A.M."/>
            <person name="Kjelleberg S."/>
            <person name="Thomas T."/>
        </authorList>
    </citation>
    <scope>NUCLEOTIDE SEQUENCE [LARGE SCALE GENOMIC DNA]</scope>
    <source>
        <strain evidence="3">DS-1 / DSM 13023 / NCIMB 13966</strain>
    </source>
</reference>
<dbReference type="InterPro" id="IPR036282">
    <property type="entry name" value="Glutathione-S-Trfase_C_sf"/>
</dbReference>
<evidence type="ECO:0000313" key="2">
    <source>
        <dbReference type="EMBL" id="ABS61864.1"/>
    </source>
</evidence>
<sequence>MATPDFELVIGDKNWSSWSLRPWLLMRQAGIPFIETSIRLRQSDTKLQILAHSPTGFIPALKWRGAAIGDSLAICETMADLFPDKRLWPQDTLARALARSACAEMHSGFQGLRRDMPMAVLERHPGEGHTEEAIACARRIVEMWRGLRSRFGQQAADDHGFLFGRFGVADAMYAPVVTRFETYGVDLAAMGDDGTARAYMNAVLTLPSMREWIAGAEMEEREKTASS</sequence>
<feature type="domain" description="GST N-terminal" evidence="1">
    <location>
        <begin position="15"/>
        <end position="80"/>
    </location>
</feature>
<accession>A7HPN1</accession>
<dbReference type="Pfam" id="PF13410">
    <property type="entry name" value="GST_C_2"/>
    <property type="match status" value="1"/>
</dbReference>